<dbReference type="AlphaFoldDB" id="A0A8X7BB92"/>
<name>A0A8X7BB92_TRICX</name>
<sequence length="146" mass="17141">MQRRSLFSQLVHFYECRKEMGSIRERPLFRSKERSFYALEKFNSISVPLQKLKMQVYNGKISIQCSLSNNIKLSRRRIKYAVGKNSRALGRSGPPRPPCVRHRFTQIHEDAAIYTYSRRRAGDKNCDDYTAEAKQTKSDKQQRHPA</sequence>
<feature type="compositionally biased region" description="Basic and acidic residues" evidence="1">
    <location>
        <begin position="134"/>
        <end position="146"/>
    </location>
</feature>
<proteinExistence type="predicted"/>
<protein>
    <submittedName>
        <fullName evidence="2">Uncharacterized protein</fullName>
    </submittedName>
</protein>
<evidence type="ECO:0000313" key="2">
    <source>
        <dbReference type="EMBL" id="GFY25488.1"/>
    </source>
</evidence>
<comment type="caution">
    <text evidence="2">The sequence shown here is derived from an EMBL/GenBank/DDBJ whole genome shotgun (WGS) entry which is preliminary data.</text>
</comment>
<reference evidence="2" key="1">
    <citation type="submission" date="2020-08" db="EMBL/GenBank/DDBJ databases">
        <title>Multicomponent nature underlies the extraordinary mechanical properties of spider dragline silk.</title>
        <authorList>
            <person name="Kono N."/>
            <person name="Nakamura H."/>
            <person name="Mori M."/>
            <person name="Yoshida Y."/>
            <person name="Ohtoshi R."/>
            <person name="Malay A.D."/>
            <person name="Moran D.A.P."/>
            <person name="Tomita M."/>
            <person name="Numata K."/>
            <person name="Arakawa K."/>
        </authorList>
    </citation>
    <scope>NUCLEOTIDE SEQUENCE</scope>
</reference>
<accession>A0A8X7BB92</accession>
<dbReference type="Proteomes" id="UP000887159">
    <property type="component" value="Unassembled WGS sequence"/>
</dbReference>
<organism evidence="2 3">
    <name type="scientific">Trichonephila clavipes</name>
    <name type="common">Golden silk orbweaver</name>
    <name type="synonym">Nephila clavipes</name>
    <dbReference type="NCBI Taxonomy" id="2585209"/>
    <lineage>
        <taxon>Eukaryota</taxon>
        <taxon>Metazoa</taxon>
        <taxon>Ecdysozoa</taxon>
        <taxon>Arthropoda</taxon>
        <taxon>Chelicerata</taxon>
        <taxon>Arachnida</taxon>
        <taxon>Araneae</taxon>
        <taxon>Araneomorphae</taxon>
        <taxon>Entelegynae</taxon>
        <taxon>Araneoidea</taxon>
        <taxon>Nephilidae</taxon>
        <taxon>Trichonephila</taxon>
    </lineage>
</organism>
<keyword evidence="3" id="KW-1185">Reference proteome</keyword>
<evidence type="ECO:0000256" key="1">
    <source>
        <dbReference type="SAM" id="MobiDB-lite"/>
    </source>
</evidence>
<evidence type="ECO:0000313" key="3">
    <source>
        <dbReference type="Proteomes" id="UP000887159"/>
    </source>
</evidence>
<gene>
    <name evidence="2" type="ORF">TNCV_2486081</name>
</gene>
<feature type="region of interest" description="Disordered" evidence="1">
    <location>
        <begin position="123"/>
        <end position="146"/>
    </location>
</feature>
<dbReference type="EMBL" id="BMAU01021371">
    <property type="protein sequence ID" value="GFY25488.1"/>
    <property type="molecule type" value="Genomic_DNA"/>
</dbReference>